<dbReference type="InterPro" id="IPR003719">
    <property type="entry name" value="Phenazine_PhzF-like"/>
</dbReference>
<comment type="similarity">
    <text evidence="1">Belongs to the PhzF family.</text>
</comment>
<dbReference type="GO" id="GO:0016853">
    <property type="term" value="F:isomerase activity"/>
    <property type="evidence" value="ECO:0007669"/>
    <property type="project" value="UniProtKB-KW"/>
</dbReference>
<dbReference type="EMBL" id="LK931336">
    <property type="protein sequence ID" value="CDZ83176.1"/>
    <property type="molecule type" value="Genomic_DNA"/>
</dbReference>
<feature type="active site" evidence="3">
    <location>
        <position position="47"/>
    </location>
</feature>
<dbReference type="Gene3D" id="3.10.310.10">
    <property type="entry name" value="Diaminopimelate Epimerase, Chain A, domain 1"/>
    <property type="match status" value="2"/>
</dbReference>
<dbReference type="PIRSF" id="PIRSF016184">
    <property type="entry name" value="PhzC_PhzF"/>
    <property type="match status" value="1"/>
</dbReference>
<dbReference type="EMBL" id="RKIT01000002">
    <property type="protein sequence ID" value="RSC18066.1"/>
    <property type="molecule type" value="Genomic_DNA"/>
</dbReference>
<dbReference type="GO" id="GO:0005737">
    <property type="term" value="C:cytoplasm"/>
    <property type="evidence" value="ECO:0007669"/>
    <property type="project" value="TreeGrafter"/>
</dbReference>
<dbReference type="PATRIC" id="fig|545.12.peg.1285"/>
<dbReference type="RefSeq" id="WP_012132129.1">
    <property type="nucleotide sequence ID" value="NZ_ABTEQQ020000001.1"/>
</dbReference>
<sequence length="263" mass="29363">MQQIDFYMVDAFSTATFGGNAAAVCPLTEWLPDETLLKMSKQHNQSETAFFVPNENGFELRWFTTQGEINLCGHATLAAAHVIFEHLDYPGATIHFDTRFVGPLTVARSGEWLTLDFPAWETEPVVPPSLLLETLGITEYKEVRVARDYMVVLDNQRQVEALRPNINAMLPLGKMVCITAPGEEKYDFVSRFFCPGEAVAEDPVTGSAHSMLIPYWAEKLKKTQMLAHQGAERGGDLRCQRVGDRVHIGGQATTYLLGKVLLR</sequence>
<evidence type="ECO:0000256" key="3">
    <source>
        <dbReference type="PIRSR" id="PIRSR016184-1"/>
    </source>
</evidence>
<gene>
    <name evidence="4" type="primary">yddE</name>
    <name evidence="4" type="ORF">BN1086_01284</name>
    <name evidence="5" type="ORF">EGS84_14530</name>
</gene>
<reference evidence="5" key="3">
    <citation type="submission" date="2018-10" db="EMBL/GenBank/DDBJ databases">
        <title>FDA dAtabase for Regulatory Grade micrObial Sequences (FDA-ARGOS): Supporting development and validation of Infectious Disease Dx tests.</title>
        <authorList>
            <person name="Campos J."/>
            <person name="Goldberg B."/>
            <person name="Tallon L.J."/>
            <person name="Sadzewicz L."/>
            <person name="Zhao X."/>
            <person name="Vavikolanu K."/>
            <person name="Mehta A."/>
            <person name="Aluvathingal J."/>
            <person name="Nadendla S."/>
            <person name="Geyer C."/>
            <person name="Nandy P."/>
            <person name="Yan Y."/>
            <person name="Sichtig H."/>
        </authorList>
    </citation>
    <scope>NUCLEOTIDE SEQUENCE</scope>
    <source>
        <strain evidence="5">FDAARGOS_526</strain>
    </source>
</reference>
<dbReference type="PANTHER" id="PTHR13774:SF17">
    <property type="entry name" value="PHENAZINE BIOSYNTHESIS-LIKE DOMAIN-CONTAINING PROTEIN"/>
    <property type="match status" value="1"/>
</dbReference>
<dbReference type="SUPFAM" id="SSF54506">
    <property type="entry name" value="Diaminopimelate epimerase-like"/>
    <property type="match status" value="1"/>
</dbReference>
<evidence type="ECO:0000313" key="4">
    <source>
        <dbReference type="EMBL" id="CDZ83176.1"/>
    </source>
</evidence>
<accession>A0A078LDJ8</accession>
<dbReference type="NCBIfam" id="TIGR00654">
    <property type="entry name" value="PhzF_family"/>
    <property type="match status" value="1"/>
</dbReference>
<dbReference type="AlphaFoldDB" id="A0A078LDJ8"/>
<evidence type="ECO:0000313" key="6">
    <source>
        <dbReference type="Proteomes" id="UP000282299"/>
    </source>
</evidence>
<reference evidence="4" key="1">
    <citation type="submission" date="2014-06" db="EMBL/GenBank/DDBJ databases">
        <authorList>
            <person name="Urmite Genomes Urmite Genomes"/>
        </authorList>
    </citation>
    <scope>NUCLEOTIDE SEQUENCE</scope>
</reference>
<keyword evidence="2 4" id="KW-0413">Isomerase</keyword>
<dbReference type="Proteomes" id="UP000282299">
    <property type="component" value="Unassembled WGS sequence"/>
</dbReference>
<evidence type="ECO:0000313" key="5">
    <source>
        <dbReference type="EMBL" id="RSC18066.1"/>
    </source>
</evidence>
<evidence type="ECO:0000256" key="2">
    <source>
        <dbReference type="ARBA" id="ARBA00023235"/>
    </source>
</evidence>
<dbReference type="Pfam" id="PF02567">
    <property type="entry name" value="PhzC-PhzF"/>
    <property type="match status" value="1"/>
</dbReference>
<organism evidence="4">
    <name type="scientific">Citrobacter koseri</name>
    <name type="common">Citrobacter diversus</name>
    <dbReference type="NCBI Taxonomy" id="545"/>
    <lineage>
        <taxon>Bacteria</taxon>
        <taxon>Pseudomonadati</taxon>
        <taxon>Pseudomonadota</taxon>
        <taxon>Gammaproteobacteria</taxon>
        <taxon>Enterobacterales</taxon>
        <taxon>Enterobacteriaceae</taxon>
        <taxon>Citrobacter</taxon>
    </lineage>
</organism>
<reference evidence="6" key="2">
    <citation type="submission" date="2018-10" db="EMBL/GenBank/DDBJ databases">
        <title>FDA dAtabase for Regulatory Grade micrObial Sequences (FDA-ARGOS): Supporting development and validation of Infectious Disease Dx tests.</title>
        <authorList>
            <person name="Goldberg B."/>
            <person name="Campos J."/>
            <person name="Tallon L."/>
            <person name="Sadzewicz L."/>
            <person name="Zhao X."/>
            <person name="Vavikolanu K."/>
            <person name="Mehta A."/>
            <person name="Aluvathingal J."/>
            <person name="Nadendla S."/>
            <person name="Geyer C."/>
            <person name="Nandy P."/>
            <person name="Yan Y."/>
            <person name="Sichtig H."/>
        </authorList>
    </citation>
    <scope>NUCLEOTIDE SEQUENCE [LARGE SCALE GENOMIC DNA]</scope>
    <source>
        <strain evidence="6">FDAARGOS_526</strain>
    </source>
</reference>
<proteinExistence type="inferred from homology"/>
<name>A0A078LDJ8_CITKO</name>
<evidence type="ECO:0000256" key="1">
    <source>
        <dbReference type="ARBA" id="ARBA00008270"/>
    </source>
</evidence>
<dbReference type="OMA" id="DWALRWF"/>
<dbReference type="GeneID" id="45135357"/>
<protein>
    <submittedName>
        <fullName evidence="5">PhzF family phenazine biosynthesis protein</fullName>
    </submittedName>
    <submittedName>
        <fullName evidence="4">Putative isomerase YddE</fullName>
    </submittedName>
</protein>
<dbReference type="PANTHER" id="PTHR13774">
    <property type="entry name" value="PHENAZINE BIOSYNTHESIS PROTEIN"/>
    <property type="match status" value="1"/>
</dbReference>